<comment type="caution">
    <text evidence="1">The sequence shown here is derived from an EMBL/GenBank/DDBJ whole genome shotgun (WGS) entry which is preliminary data.</text>
</comment>
<keyword evidence="1" id="KW-0378">Hydrolase</keyword>
<evidence type="ECO:0000313" key="1">
    <source>
        <dbReference type="EMBL" id="MCF7529080.1"/>
    </source>
</evidence>
<dbReference type="AlphaFoldDB" id="A0AAW5ADE0"/>
<reference evidence="1" key="1">
    <citation type="submission" date="2022-01" db="EMBL/GenBank/DDBJ databases">
        <title>Neisseria sp. ZJ104.</title>
        <authorList>
            <person name="Yang C."/>
        </authorList>
    </citation>
    <scope>NUCLEOTIDE SEQUENCE</scope>
    <source>
        <strain evidence="1">ZJ104</strain>
    </source>
</reference>
<dbReference type="Gene3D" id="3.40.50.1820">
    <property type="entry name" value="alpha/beta hydrolase"/>
    <property type="match status" value="1"/>
</dbReference>
<dbReference type="Proteomes" id="UP001201397">
    <property type="component" value="Unassembled WGS sequence"/>
</dbReference>
<organism evidence="1 2">
    <name type="scientific">Neisseria lisongii</name>
    <dbReference type="NCBI Taxonomy" id="2912188"/>
    <lineage>
        <taxon>Bacteria</taxon>
        <taxon>Pseudomonadati</taxon>
        <taxon>Pseudomonadota</taxon>
        <taxon>Betaproteobacteria</taxon>
        <taxon>Neisseriales</taxon>
        <taxon>Neisseriaceae</taxon>
        <taxon>Neisseria</taxon>
    </lineage>
</organism>
<protein>
    <submittedName>
        <fullName evidence="1">Alpha/beta hydrolase</fullName>
    </submittedName>
</protein>
<dbReference type="GO" id="GO:0016787">
    <property type="term" value="F:hydrolase activity"/>
    <property type="evidence" value="ECO:0007669"/>
    <property type="project" value="UniProtKB-KW"/>
</dbReference>
<sequence>MDTYALEDLTLFLVRDAAEPPMWLDRWAAGYPQVQITEVSAAQTIVQWQQQIAAAFQAVKGRHIAVVAHGSGVAAWLAWLYQADMLTQKRLCNMILVSPKPETFYQDEVHTLQRVRCPCRTALVIGNSGDCDRQWAQQHADLWRARLLVSPHAGRLDGTLGGWQWGMKLMQEMLLA</sequence>
<dbReference type="Pfam" id="PF06821">
    <property type="entry name" value="Ser_hydrolase"/>
    <property type="match status" value="1"/>
</dbReference>
<evidence type="ECO:0000313" key="2">
    <source>
        <dbReference type="Proteomes" id="UP001201397"/>
    </source>
</evidence>
<gene>
    <name evidence="1" type="ORF">L4H06_02355</name>
</gene>
<name>A0AAW5ADE0_9NEIS</name>
<dbReference type="RefSeq" id="WP_237092463.1">
    <property type="nucleotide sequence ID" value="NZ_JAKKDL010000002.1"/>
</dbReference>
<accession>A0AAW5ADE0</accession>
<dbReference type="EMBL" id="JAKKDL010000002">
    <property type="protein sequence ID" value="MCF7529080.1"/>
    <property type="molecule type" value="Genomic_DNA"/>
</dbReference>
<dbReference type="InterPro" id="IPR010662">
    <property type="entry name" value="RBBP9/YdeN"/>
</dbReference>
<dbReference type="InterPro" id="IPR029058">
    <property type="entry name" value="AB_hydrolase_fold"/>
</dbReference>
<proteinExistence type="predicted"/>